<dbReference type="InterPro" id="IPR058548">
    <property type="entry name" value="MlaB-like_STAS"/>
</dbReference>
<accession>A0A1I7M2W2</accession>
<dbReference type="SUPFAM" id="SSF52091">
    <property type="entry name" value="SpoIIaa-like"/>
    <property type="match status" value="1"/>
</dbReference>
<dbReference type="AlphaFoldDB" id="A0A1I7M2W2"/>
<dbReference type="STRING" id="1035707.SAMN05216552_105115"/>
<dbReference type="RefSeq" id="WP_218164979.1">
    <property type="nucleotide sequence ID" value="NZ_FPBO01000051.1"/>
</dbReference>
<evidence type="ECO:0000313" key="2">
    <source>
        <dbReference type="EMBL" id="SFV16312.1"/>
    </source>
</evidence>
<reference evidence="3" key="1">
    <citation type="submission" date="2016-10" db="EMBL/GenBank/DDBJ databases">
        <authorList>
            <person name="Varghese N."/>
            <person name="Submissions S."/>
        </authorList>
    </citation>
    <scope>NUCLEOTIDE SEQUENCE [LARGE SCALE GENOMIC DNA]</scope>
    <source>
        <strain evidence="3">CGMCC 1.11014</strain>
    </source>
</reference>
<dbReference type="PANTHER" id="PTHR35849">
    <property type="entry name" value="BLR2341 PROTEIN"/>
    <property type="match status" value="1"/>
</dbReference>
<dbReference type="EMBL" id="FPBO01000051">
    <property type="protein sequence ID" value="SFV16312.1"/>
    <property type="molecule type" value="Genomic_DNA"/>
</dbReference>
<feature type="domain" description="STAS" evidence="1">
    <location>
        <begin position="13"/>
        <end position="107"/>
    </location>
</feature>
<name>A0A1I7M2W2_9BURK</name>
<organism evidence="2 3">
    <name type="scientific">Pseudoduganella namucuonensis</name>
    <dbReference type="NCBI Taxonomy" id="1035707"/>
    <lineage>
        <taxon>Bacteria</taxon>
        <taxon>Pseudomonadati</taxon>
        <taxon>Pseudomonadota</taxon>
        <taxon>Betaproteobacteria</taxon>
        <taxon>Burkholderiales</taxon>
        <taxon>Oxalobacteraceae</taxon>
        <taxon>Telluria group</taxon>
        <taxon>Pseudoduganella</taxon>
    </lineage>
</organism>
<sequence length="107" mass="11724">MSIDAQAGTRAALAIEGELTGRRAEELRQRVLGALERPETLELDLGRVTGCDSAGVQLLLLAKARSQQERKHLRLVNHSPAILDVFRLLDLASWFGDPLPEGWRAAA</sequence>
<protein>
    <submittedName>
        <fullName evidence="2">Anti-anti-sigma factor</fullName>
    </submittedName>
</protein>
<dbReference type="Pfam" id="PF13466">
    <property type="entry name" value="STAS_2"/>
    <property type="match status" value="1"/>
</dbReference>
<evidence type="ECO:0000259" key="1">
    <source>
        <dbReference type="PROSITE" id="PS50801"/>
    </source>
</evidence>
<evidence type="ECO:0000313" key="3">
    <source>
        <dbReference type="Proteomes" id="UP000199391"/>
    </source>
</evidence>
<dbReference type="PROSITE" id="PS50801">
    <property type="entry name" value="STAS"/>
    <property type="match status" value="1"/>
</dbReference>
<dbReference type="CDD" id="cd07043">
    <property type="entry name" value="STAS_anti-anti-sigma_factors"/>
    <property type="match status" value="1"/>
</dbReference>
<keyword evidence="3" id="KW-1185">Reference proteome</keyword>
<proteinExistence type="predicted"/>
<dbReference type="InterPro" id="IPR052746">
    <property type="entry name" value="MlaB_ABC_Transporter"/>
</dbReference>
<dbReference type="Gene3D" id="3.30.750.24">
    <property type="entry name" value="STAS domain"/>
    <property type="match status" value="1"/>
</dbReference>
<dbReference type="PANTHER" id="PTHR35849:SF2">
    <property type="entry name" value="BLR2341 PROTEIN"/>
    <property type="match status" value="1"/>
</dbReference>
<gene>
    <name evidence="2" type="ORF">SAMN05216552_105115</name>
</gene>
<dbReference type="InterPro" id="IPR002645">
    <property type="entry name" value="STAS_dom"/>
</dbReference>
<dbReference type="InterPro" id="IPR036513">
    <property type="entry name" value="STAS_dom_sf"/>
</dbReference>
<dbReference type="Proteomes" id="UP000199391">
    <property type="component" value="Unassembled WGS sequence"/>
</dbReference>